<evidence type="ECO:0000313" key="2">
    <source>
        <dbReference type="Proteomes" id="UP000306196"/>
    </source>
</evidence>
<evidence type="ECO:0000313" key="1">
    <source>
        <dbReference type="EMBL" id="TLD72621.1"/>
    </source>
</evidence>
<dbReference type="Proteomes" id="UP000306196">
    <property type="component" value="Unassembled WGS sequence"/>
</dbReference>
<keyword evidence="2" id="KW-1185">Reference proteome</keyword>
<dbReference type="RefSeq" id="WP_138084244.1">
    <property type="nucleotide sequence ID" value="NZ_VAUV01000001.1"/>
</dbReference>
<dbReference type="Gene3D" id="3.40.30.10">
    <property type="entry name" value="Glutaredoxin"/>
    <property type="match status" value="1"/>
</dbReference>
<reference evidence="1 2" key="1">
    <citation type="submission" date="2019-05" db="EMBL/GenBank/DDBJ databases">
        <title>Verrucobacter flavum gen. nov., sp. nov. a new member of the family Verrucomicrobiaceae.</title>
        <authorList>
            <person name="Szuroczki S."/>
            <person name="Abbaszade G."/>
            <person name="Szabo A."/>
            <person name="Felfoldi T."/>
            <person name="Schumann P."/>
            <person name="Boka K."/>
            <person name="Keki Z."/>
            <person name="Toumi M."/>
            <person name="Toth E."/>
        </authorList>
    </citation>
    <scope>NUCLEOTIDE SEQUENCE [LARGE SCALE GENOMIC DNA]</scope>
    <source>
        <strain evidence="1 2">MG-N-17</strain>
    </source>
</reference>
<dbReference type="EMBL" id="VAUV01000001">
    <property type="protein sequence ID" value="TLD72621.1"/>
    <property type="molecule type" value="Genomic_DNA"/>
</dbReference>
<dbReference type="InterPro" id="IPR036249">
    <property type="entry name" value="Thioredoxin-like_sf"/>
</dbReference>
<accession>A0A5R8KK56</accession>
<evidence type="ECO:0008006" key="3">
    <source>
        <dbReference type="Google" id="ProtNLM"/>
    </source>
</evidence>
<comment type="caution">
    <text evidence="1">The sequence shown here is derived from an EMBL/GenBank/DDBJ whole genome shotgun (WGS) entry which is preliminary data.</text>
</comment>
<gene>
    <name evidence="1" type="ORF">FEM03_00660</name>
</gene>
<name>A0A5R8KK56_9BACT</name>
<proteinExistence type="predicted"/>
<dbReference type="PROSITE" id="PS51257">
    <property type="entry name" value="PROKAR_LIPOPROTEIN"/>
    <property type="match status" value="1"/>
</dbReference>
<protein>
    <recommendedName>
        <fullName evidence="3">Thioredoxin family protein</fullName>
    </recommendedName>
</protein>
<sequence length="286" mass="31566">MKSVLPILIATCAAGLTSCGMLTKNRDVTAGPSVDENSPRGWALVYPELMNPGGGQVDASGTMMAADGGTPSTAAPGLFDFSSVLPQSSAAMGGLAWHPSATVAIEESRQKGRALLTLVTHQSSIPAKQMENTLLRAPDFRRVAEQQLTLLRVDFSNTEARRSDYYQSLKKRLKASGYPTLVLTLPDGTEVLNLAGYKPEYHDSYLKRILHAAEKDVPKAIETRRERMEGQGYRNWHSKDGRDVFARLTKLDANQATFTGEWGNEFSSFTNRLSQEDQDWINQRRQ</sequence>
<organism evidence="1 2">
    <name type="scientific">Phragmitibacter flavus</name>
    <dbReference type="NCBI Taxonomy" id="2576071"/>
    <lineage>
        <taxon>Bacteria</taxon>
        <taxon>Pseudomonadati</taxon>
        <taxon>Verrucomicrobiota</taxon>
        <taxon>Verrucomicrobiia</taxon>
        <taxon>Verrucomicrobiales</taxon>
        <taxon>Verrucomicrobiaceae</taxon>
        <taxon>Phragmitibacter</taxon>
    </lineage>
</organism>
<dbReference type="Gene3D" id="2.30.30.700">
    <property type="entry name" value="SLA1 homology domain 1"/>
    <property type="match status" value="1"/>
</dbReference>
<dbReference type="AlphaFoldDB" id="A0A5R8KK56"/>
<dbReference type="SUPFAM" id="SSF52833">
    <property type="entry name" value="Thioredoxin-like"/>
    <property type="match status" value="1"/>
</dbReference>
<dbReference type="OrthoDB" id="191832at2"/>